<dbReference type="GeneTree" id="ENSGT00940000156241"/>
<accession>A0A3B4GT25</accession>
<dbReference type="GO" id="GO:0046872">
    <property type="term" value="F:metal ion binding"/>
    <property type="evidence" value="ECO:0007669"/>
    <property type="project" value="UniProtKB-KW"/>
</dbReference>
<dbReference type="PANTHER" id="PTHR43462:SF1">
    <property type="entry name" value="ALANYL-TRNA EDITING PROTEIN AARSD1"/>
    <property type="match status" value="1"/>
</dbReference>
<dbReference type="PANTHER" id="PTHR43462">
    <property type="entry name" value="ALANYL-TRNA EDITING PROTEIN"/>
    <property type="match status" value="1"/>
</dbReference>
<evidence type="ECO:0000256" key="2">
    <source>
        <dbReference type="ARBA" id="ARBA00022833"/>
    </source>
</evidence>
<sequence length="101" mass="11392">MQQHSGQHLITALADTMFGYKTTSWELGRQRSTIELDTPCVKPGQLQELEECVNEKIRAHIPVMVQLLSIDDPAVEKQPGYANPAPQYLGSQHIVLRFYKG</sequence>
<keyword evidence="2" id="KW-0862">Zinc</keyword>
<proteinExistence type="predicted"/>
<protein>
    <submittedName>
        <fullName evidence="3">Alanyl-tRNA synthetase domain containing 1</fullName>
    </submittedName>
</protein>
<dbReference type="Ensembl" id="ENSPNYT00000025928.1">
    <property type="protein sequence ID" value="ENSPNYP00000025309.1"/>
    <property type="gene ID" value="ENSPNYG00000019048.1"/>
</dbReference>
<dbReference type="Gene3D" id="3.30.980.10">
    <property type="entry name" value="Threonyl-trna Synthetase, Chain A, domain 2"/>
    <property type="match status" value="1"/>
</dbReference>
<dbReference type="GO" id="GO:0000166">
    <property type="term" value="F:nucleotide binding"/>
    <property type="evidence" value="ECO:0007669"/>
    <property type="project" value="InterPro"/>
</dbReference>
<dbReference type="InterPro" id="IPR018163">
    <property type="entry name" value="Thr/Ala-tRNA-synth_IIc_edit"/>
</dbReference>
<dbReference type="InterPro" id="IPR051335">
    <property type="entry name" value="Alanyl-tRNA_Editing_Enzymes"/>
</dbReference>
<evidence type="ECO:0000313" key="3">
    <source>
        <dbReference type="Ensembl" id="ENSPNYP00000025309.1"/>
    </source>
</evidence>
<evidence type="ECO:0000256" key="1">
    <source>
        <dbReference type="ARBA" id="ARBA00022723"/>
    </source>
</evidence>
<keyword evidence="1" id="KW-0479">Metal-binding</keyword>
<organism evidence="3">
    <name type="scientific">Pundamilia nyererei</name>
    <dbReference type="NCBI Taxonomy" id="303518"/>
    <lineage>
        <taxon>Eukaryota</taxon>
        <taxon>Metazoa</taxon>
        <taxon>Chordata</taxon>
        <taxon>Craniata</taxon>
        <taxon>Vertebrata</taxon>
        <taxon>Euteleostomi</taxon>
        <taxon>Actinopterygii</taxon>
        <taxon>Neopterygii</taxon>
        <taxon>Teleostei</taxon>
        <taxon>Neoteleostei</taxon>
        <taxon>Acanthomorphata</taxon>
        <taxon>Ovalentaria</taxon>
        <taxon>Cichlomorphae</taxon>
        <taxon>Cichliformes</taxon>
        <taxon>Cichlidae</taxon>
        <taxon>African cichlids</taxon>
        <taxon>Pseudocrenilabrinae</taxon>
        <taxon>Haplochromini</taxon>
        <taxon>Pundamilia</taxon>
    </lineage>
</organism>
<dbReference type="SUPFAM" id="SSF55186">
    <property type="entry name" value="ThrRS/AlaRS common domain"/>
    <property type="match status" value="1"/>
</dbReference>
<name>A0A3B4GT25_9CICH</name>
<dbReference type="AlphaFoldDB" id="A0A3B4GT25"/>
<dbReference type="GO" id="GO:0002196">
    <property type="term" value="F:Ser-tRNA(Ala) deacylase activity"/>
    <property type="evidence" value="ECO:0007669"/>
    <property type="project" value="TreeGrafter"/>
</dbReference>
<reference evidence="3" key="1">
    <citation type="submission" date="2023-09" db="UniProtKB">
        <authorList>
            <consortium name="Ensembl"/>
        </authorList>
    </citation>
    <scope>IDENTIFICATION</scope>
</reference>